<protein>
    <submittedName>
        <fullName evidence="1">Uncharacterized protein</fullName>
    </submittedName>
</protein>
<comment type="caution">
    <text evidence="1">The sequence shown here is derived from an EMBL/GenBank/DDBJ whole genome shotgun (WGS) entry which is preliminary data.</text>
</comment>
<organism evidence="1 2">
    <name type="scientific">Pleurodeles waltl</name>
    <name type="common">Iberian ribbed newt</name>
    <dbReference type="NCBI Taxonomy" id="8319"/>
    <lineage>
        <taxon>Eukaryota</taxon>
        <taxon>Metazoa</taxon>
        <taxon>Chordata</taxon>
        <taxon>Craniata</taxon>
        <taxon>Vertebrata</taxon>
        <taxon>Euteleostomi</taxon>
        <taxon>Amphibia</taxon>
        <taxon>Batrachia</taxon>
        <taxon>Caudata</taxon>
        <taxon>Salamandroidea</taxon>
        <taxon>Salamandridae</taxon>
        <taxon>Pleurodelinae</taxon>
        <taxon>Pleurodeles</taxon>
    </lineage>
</organism>
<name>A0AAV7R453_PLEWA</name>
<dbReference type="Proteomes" id="UP001066276">
    <property type="component" value="Chromosome 6"/>
</dbReference>
<keyword evidence="2" id="KW-1185">Reference proteome</keyword>
<evidence type="ECO:0000313" key="2">
    <source>
        <dbReference type="Proteomes" id="UP001066276"/>
    </source>
</evidence>
<evidence type="ECO:0000313" key="1">
    <source>
        <dbReference type="EMBL" id="KAJ1146066.1"/>
    </source>
</evidence>
<gene>
    <name evidence="1" type="ORF">NDU88_012348</name>
</gene>
<sequence>MNDGKHEDKSGGYMMDSVGSEGLEGIQEDHTECRDVEIGAPKMKTWIGNGSEELDGQINVQECSKRGKRVAAYGLTPAEAPELKWSLTSTSNCEETKQGITFKKRPCSLLPRQHFQEPAGLHHRWEWARMHIGATIRTADGQMCKHLGQLPLFNL</sequence>
<accession>A0AAV7R453</accession>
<proteinExistence type="predicted"/>
<reference evidence="1" key="1">
    <citation type="journal article" date="2022" name="bioRxiv">
        <title>Sequencing and chromosome-scale assembly of the giantPleurodeles waltlgenome.</title>
        <authorList>
            <person name="Brown T."/>
            <person name="Elewa A."/>
            <person name="Iarovenko S."/>
            <person name="Subramanian E."/>
            <person name="Araus A.J."/>
            <person name="Petzold A."/>
            <person name="Susuki M."/>
            <person name="Suzuki K.-i.T."/>
            <person name="Hayashi T."/>
            <person name="Toyoda A."/>
            <person name="Oliveira C."/>
            <person name="Osipova E."/>
            <person name="Leigh N.D."/>
            <person name="Simon A."/>
            <person name="Yun M.H."/>
        </authorList>
    </citation>
    <scope>NUCLEOTIDE SEQUENCE</scope>
    <source>
        <strain evidence="1">20211129_DDA</strain>
        <tissue evidence="1">Liver</tissue>
    </source>
</reference>
<dbReference type="AlphaFoldDB" id="A0AAV7R453"/>
<dbReference type="EMBL" id="JANPWB010000010">
    <property type="protein sequence ID" value="KAJ1146066.1"/>
    <property type="molecule type" value="Genomic_DNA"/>
</dbReference>